<dbReference type="RefSeq" id="WP_310258212.1">
    <property type="nucleotide sequence ID" value="NZ_JAVDWA010000003.1"/>
</dbReference>
<comment type="caution">
    <text evidence="1">The sequence shown here is derived from an EMBL/GenBank/DDBJ whole genome shotgun (WGS) entry which is preliminary data.</text>
</comment>
<dbReference type="Proteomes" id="UP001258181">
    <property type="component" value="Unassembled WGS sequence"/>
</dbReference>
<protein>
    <submittedName>
        <fullName evidence="1">Metal-dependent hydrolase</fullName>
    </submittedName>
</protein>
<accession>A0ABU1U078</accession>
<evidence type="ECO:0000313" key="1">
    <source>
        <dbReference type="EMBL" id="MDR7072872.1"/>
    </source>
</evidence>
<dbReference type="PANTHER" id="PTHR34796:SF1">
    <property type="entry name" value="EXPRESSED PROTEIN"/>
    <property type="match status" value="1"/>
</dbReference>
<dbReference type="Gene3D" id="1.10.3450.10">
    <property type="entry name" value="TTHA0068-like"/>
    <property type="match status" value="1"/>
</dbReference>
<dbReference type="Pfam" id="PF03745">
    <property type="entry name" value="DUF309"/>
    <property type="match status" value="1"/>
</dbReference>
<reference evidence="1 2" key="1">
    <citation type="submission" date="2023-07" db="EMBL/GenBank/DDBJ databases">
        <title>Sorghum-associated microbial communities from plants grown in Nebraska, USA.</title>
        <authorList>
            <person name="Schachtman D."/>
        </authorList>
    </citation>
    <scope>NUCLEOTIDE SEQUENCE [LARGE SCALE GENOMIC DNA]</scope>
    <source>
        <strain evidence="1 2">BE211</strain>
    </source>
</reference>
<dbReference type="InterPro" id="IPR005500">
    <property type="entry name" value="DUF309"/>
</dbReference>
<dbReference type="SUPFAM" id="SSF140663">
    <property type="entry name" value="TTHA0068-like"/>
    <property type="match status" value="1"/>
</dbReference>
<dbReference type="InterPro" id="IPR023203">
    <property type="entry name" value="TTHA0068_sf"/>
</dbReference>
<evidence type="ECO:0000313" key="2">
    <source>
        <dbReference type="Proteomes" id="UP001258181"/>
    </source>
</evidence>
<dbReference type="EMBL" id="JAVDWA010000003">
    <property type="protein sequence ID" value="MDR7072872.1"/>
    <property type="molecule type" value="Genomic_DNA"/>
</dbReference>
<gene>
    <name evidence="1" type="ORF">J2X07_001858</name>
</gene>
<proteinExistence type="predicted"/>
<sequence length="125" mass="14936">MEFFPQDYYEFFVVFNDGDYYTGHDLLEAVWLTDRSNLFIKGLLQMTVALYHYEYGNVKGAREMMRVAKQYLTPYQPSHWQLDLIPVLHFIEHCLSLMPLHIDKVDFSEAHKLLTLPRLFINLME</sequence>
<dbReference type="GO" id="GO:0016787">
    <property type="term" value="F:hydrolase activity"/>
    <property type="evidence" value="ECO:0007669"/>
    <property type="project" value="UniProtKB-KW"/>
</dbReference>
<name>A0ABU1U078_9BACL</name>
<organism evidence="1 2">
    <name type="scientific">Fictibacillus barbaricus</name>
    <dbReference type="NCBI Taxonomy" id="182136"/>
    <lineage>
        <taxon>Bacteria</taxon>
        <taxon>Bacillati</taxon>
        <taxon>Bacillota</taxon>
        <taxon>Bacilli</taxon>
        <taxon>Bacillales</taxon>
        <taxon>Fictibacillaceae</taxon>
        <taxon>Fictibacillus</taxon>
    </lineage>
</organism>
<dbReference type="PANTHER" id="PTHR34796">
    <property type="entry name" value="EXPRESSED PROTEIN"/>
    <property type="match status" value="1"/>
</dbReference>
<keyword evidence="2" id="KW-1185">Reference proteome</keyword>
<keyword evidence="1" id="KW-0378">Hydrolase</keyword>